<reference evidence="2" key="1">
    <citation type="submission" date="2022-07" db="EMBL/GenBank/DDBJ databases">
        <title>Genome analysis of Parmales, a sister group of diatoms, reveals the evolutionary specialization of diatoms from phago-mixotrophs to photoautotrophs.</title>
        <authorList>
            <person name="Ban H."/>
            <person name="Sato S."/>
            <person name="Yoshikawa S."/>
            <person name="Kazumasa Y."/>
            <person name="Nakamura Y."/>
            <person name="Ichinomiya M."/>
            <person name="Saitoh K."/>
            <person name="Sato N."/>
            <person name="Blanc-Mathieu R."/>
            <person name="Endo H."/>
            <person name="Kuwata A."/>
            <person name="Ogata H."/>
        </authorList>
    </citation>
    <scope>NUCLEOTIDE SEQUENCE</scope>
</reference>
<keyword evidence="1" id="KW-0812">Transmembrane</keyword>
<dbReference type="OrthoDB" id="10385498at2759"/>
<evidence type="ECO:0000313" key="3">
    <source>
        <dbReference type="Proteomes" id="UP001165082"/>
    </source>
</evidence>
<gene>
    <name evidence="2" type="ORF">TrRE_jg11662</name>
</gene>
<comment type="caution">
    <text evidence="2">The sequence shown here is derived from an EMBL/GenBank/DDBJ whole genome shotgun (WGS) entry which is preliminary data.</text>
</comment>
<sequence length="362" mass="39486">MSPVEGEDSPVVYYTPGSSAFFTSLPPLLSLVFGSTSLVLVVILAFARARARRREHDLRRLLLGDGSFLEGLISKANATCLSTNTTVKTSHLETNCQILTLKKKETYRTWYLWQKNAPMWMVERVKEERKEDGGYGDSRRRDHWIVEWVDEGPPVVATSPLTLTLDKPQSKKTLFPPAPPLNTISLSALPHHPVLSTFASTNVMTGVQEAVGYTNSKETRGAKVGDRRWCFKAGYMEGERLAVVGAGGASKVSGKSRSPGTPVFHFDKARGTENGNAVYSEDSVNENTPLSISMDIEYGGTRRTSVQEEILEALNSPLKLSGAEVAPFGSPEEGGKAVDDESVIKGVVIRGSEKVVAIERPS</sequence>
<dbReference type="AlphaFoldDB" id="A0A9W6ZXE8"/>
<dbReference type="Proteomes" id="UP001165082">
    <property type="component" value="Unassembled WGS sequence"/>
</dbReference>
<organism evidence="2 3">
    <name type="scientific">Triparma retinervis</name>
    <dbReference type="NCBI Taxonomy" id="2557542"/>
    <lineage>
        <taxon>Eukaryota</taxon>
        <taxon>Sar</taxon>
        <taxon>Stramenopiles</taxon>
        <taxon>Ochrophyta</taxon>
        <taxon>Bolidophyceae</taxon>
        <taxon>Parmales</taxon>
        <taxon>Triparmaceae</taxon>
        <taxon>Triparma</taxon>
    </lineage>
</organism>
<keyword evidence="1" id="KW-0472">Membrane</keyword>
<name>A0A9W6ZXE8_9STRA</name>
<dbReference type="EMBL" id="BRXZ01003699">
    <property type="protein sequence ID" value="GMH60166.1"/>
    <property type="molecule type" value="Genomic_DNA"/>
</dbReference>
<proteinExistence type="predicted"/>
<evidence type="ECO:0000256" key="1">
    <source>
        <dbReference type="SAM" id="Phobius"/>
    </source>
</evidence>
<protein>
    <submittedName>
        <fullName evidence="2">Uncharacterized protein</fullName>
    </submittedName>
</protein>
<feature type="transmembrane region" description="Helical" evidence="1">
    <location>
        <begin position="28"/>
        <end position="47"/>
    </location>
</feature>
<accession>A0A9W6ZXE8</accession>
<keyword evidence="1" id="KW-1133">Transmembrane helix</keyword>
<keyword evidence="3" id="KW-1185">Reference proteome</keyword>
<evidence type="ECO:0000313" key="2">
    <source>
        <dbReference type="EMBL" id="GMH60166.1"/>
    </source>
</evidence>